<name>A0AAF0ED35_9BASI</name>
<feature type="region of interest" description="Disordered" evidence="7">
    <location>
        <begin position="54"/>
        <end position="86"/>
    </location>
</feature>
<dbReference type="Pfam" id="PF01086">
    <property type="entry name" value="Clathrin_lg_ch"/>
    <property type="match status" value="1"/>
</dbReference>
<reference evidence="8" key="1">
    <citation type="submission" date="2023-03" db="EMBL/GenBank/DDBJ databases">
        <title>Mating type loci evolution in Malassezia.</title>
        <authorList>
            <person name="Coelho M.A."/>
        </authorList>
    </citation>
    <scope>NUCLEOTIDE SEQUENCE</scope>
    <source>
        <strain evidence="8">CBS 12830</strain>
    </source>
</reference>
<organism evidence="8 9">
    <name type="scientific">Malassezia equina</name>
    <dbReference type="NCBI Taxonomy" id="1381935"/>
    <lineage>
        <taxon>Eukaryota</taxon>
        <taxon>Fungi</taxon>
        <taxon>Dikarya</taxon>
        <taxon>Basidiomycota</taxon>
        <taxon>Ustilaginomycotina</taxon>
        <taxon>Malasseziomycetes</taxon>
        <taxon>Malasseziales</taxon>
        <taxon>Malasseziaceae</taxon>
        <taxon>Malassezia</taxon>
    </lineage>
</organism>
<keyword evidence="3 6" id="KW-0472">Membrane</keyword>
<evidence type="ECO:0000313" key="9">
    <source>
        <dbReference type="Proteomes" id="UP001214415"/>
    </source>
</evidence>
<feature type="compositionally biased region" description="Low complexity" evidence="7">
    <location>
        <begin position="121"/>
        <end position="137"/>
    </location>
</feature>
<comment type="similarity">
    <text evidence="2 6">Belongs to the clathrin light chain family.</text>
</comment>
<dbReference type="GO" id="GO:0072583">
    <property type="term" value="P:clathrin-dependent endocytosis"/>
    <property type="evidence" value="ECO:0007669"/>
    <property type="project" value="TreeGrafter"/>
</dbReference>
<evidence type="ECO:0000256" key="2">
    <source>
        <dbReference type="ARBA" id="ARBA00005263"/>
    </source>
</evidence>
<dbReference type="AlphaFoldDB" id="A0AAF0ED35"/>
<dbReference type="Proteomes" id="UP001214415">
    <property type="component" value="Chromosome 2"/>
</dbReference>
<feature type="region of interest" description="Disordered" evidence="7">
    <location>
        <begin position="1"/>
        <end position="20"/>
    </location>
</feature>
<dbReference type="GO" id="GO:0032050">
    <property type="term" value="F:clathrin heavy chain binding"/>
    <property type="evidence" value="ECO:0007669"/>
    <property type="project" value="TreeGrafter"/>
</dbReference>
<evidence type="ECO:0000256" key="5">
    <source>
        <dbReference type="ARBA" id="ARBA00023329"/>
    </source>
</evidence>
<dbReference type="GO" id="GO:0030132">
    <property type="term" value="C:clathrin coat of coated pit"/>
    <property type="evidence" value="ECO:0007669"/>
    <property type="project" value="InterPro"/>
</dbReference>
<keyword evidence="4 6" id="KW-0168">Coated pit</keyword>
<keyword evidence="9" id="KW-1185">Reference proteome</keyword>
<evidence type="ECO:0000256" key="1">
    <source>
        <dbReference type="ARBA" id="ARBA00004180"/>
    </source>
</evidence>
<comment type="subcellular location">
    <subcellularLocation>
        <location evidence="1 6">Cytoplasmic vesicle membrane</location>
        <topology evidence="1 6">Peripheral membrane protein</topology>
        <orientation evidence="1 6">Cytoplasmic side</orientation>
    </subcellularLocation>
    <subcellularLocation>
        <location evidence="6">Membrane</location>
        <location evidence="6">Coated pit</location>
        <topology evidence="6">Peripheral membrane protein</topology>
        <orientation evidence="6">Cytoplasmic side</orientation>
    </subcellularLocation>
    <text evidence="6">Cytoplasmic face of coated pits and vesicles.</text>
</comment>
<feature type="compositionally biased region" description="Basic and acidic residues" evidence="7">
    <location>
        <begin position="10"/>
        <end position="20"/>
    </location>
</feature>
<dbReference type="GO" id="GO:0006886">
    <property type="term" value="P:intracellular protein transport"/>
    <property type="evidence" value="ECO:0007669"/>
    <property type="project" value="InterPro"/>
</dbReference>
<dbReference type="GO" id="GO:0030130">
    <property type="term" value="C:clathrin coat of trans-Golgi network vesicle"/>
    <property type="evidence" value="ECO:0007669"/>
    <property type="project" value="InterPro"/>
</dbReference>
<accession>A0AAF0ED35</accession>
<feature type="region of interest" description="Disordered" evidence="7">
    <location>
        <begin position="121"/>
        <end position="165"/>
    </location>
</feature>
<evidence type="ECO:0000256" key="6">
    <source>
        <dbReference type="RuleBase" id="RU363137"/>
    </source>
</evidence>
<evidence type="ECO:0000256" key="3">
    <source>
        <dbReference type="ARBA" id="ARBA00023136"/>
    </source>
</evidence>
<gene>
    <name evidence="8" type="primary">clc1</name>
    <name evidence="8" type="ORF">MEQU1_001010</name>
</gene>
<dbReference type="PANTHER" id="PTHR10639">
    <property type="entry name" value="CLATHRIN LIGHT CHAIN"/>
    <property type="match status" value="1"/>
</dbReference>
<keyword evidence="5 6" id="KW-0968">Cytoplasmic vesicle</keyword>
<comment type="function">
    <text evidence="6">Clathrin is the major protein of the polyhedral coat of coated pits and vesicles.</text>
</comment>
<evidence type="ECO:0000256" key="7">
    <source>
        <dbReference type="SAM" id="MobiDB-lite"/>
    </source>
</evidence>
<dbReference type="InterPro" id="IPR000996">
    <property type="entry name" value="Clathrin_L-chain"/>
</dbReference>
<dbReference type="EMBL" id="CP119901">
    <property type="protein sequence ID" value="WFD22340.1"/>
    <property type="molecule type" value="Genomic_DNA"/>
</dbReference>
<evidence type="ECO:0000256" key="4">
    <source>
        <dbReference type="ARBA" id="ARBA00023176"/>
    </source>
</evidence>
<dbReference type="GO" id="GO:0005198">
    <property type="term" value="F:structural molecule activity"/>
    <property type="evidence" value="ECO:0007669"/>
    <property type="project" value="InterPro"/>
</dbReference>
<sequence length="288" mass="31418">MSFEFSQFESNREADPTSDFLQRERMAAGELLGDDQALFGSSVSGHVSDDVAQRAQAFPALDDEVPFEDARSTNLGTPDVPQVASSALDDDAARFQASFPALNEDSAPVDEAAWGASLSTPAMDATPAMPAATAAPTERAEPTTEPAPPSSTPFSYGDLNEETEPLRAWQESQAQAIAEREARAERQRAEAISQAEQDIDQFYAEYNAQKEKNIKKNKESEAHFREQMQQELAEGTTWTRITKLLELQNSQSKTIAKGGPGSSDLSRLKELYLHLRREGDKAPGAAGY</sequence>
<protein>
    <recommendedName>
        <fullName evidence="6">Clathrin light chain</fullName>
    </recommendedName>
</protein>
<proteinExistence type="inferred from homology"/>
<evidence type="ECO:0000313" key="8">
    <source>
        <dbReference type="EMBL" id="WFD22340.1"/>
    </source>
</evidence>
<dbReference type="PANTHER" id="PTHR10639:SF7">
    <property type="entry name" value="CLATHRIN LIGHT CHAIN"/>
    <property type="match status" value="1"/>
</dbReference>